<feature type="chain" id="PRO_5043775363" evidence="1">
    <location>
        <begin position="20"/>
        <end position="332"/>
    </location>
</feature>
<dbReference type="Proteomes" id="UP001432027">
    <property type="component" value="Unassembled WGS sequence"/>
</dbReference>
<sequence>QLRMTGRAIGCLFLMLCWAESRVDFPSSRIYDEFDFKGQSTVTIDGLCSHSCLIFASVMPESQKFANNLLIQLPKGFVSVYDIARSVDPVSNQKIYEEIKNTPTLTIVNANAPTVSGPLVLYVVEGTGGSWSGTYNTEIYEAEGFFRPNGTHEKAPGFVTVMSARPFTLKQAPRDIALPTSLAFMAGFDAMKEDVSPCPFLYYSLGNVSSIDRMLHRNVVHSRADAGPSHNGFTLEVNGPIVTVLFDQYDPTNSPGDLSATIGITGKRPMQTSGWVGSPGFHGCDGQPPYRSSLYDYTSPIHAEISSDEPEQIKVDIMTNSDSAHPVRIEEN</sequence>
<accession>A0AAV5TCF4</accession>
<feature type="non-terminal residue" evidence="2">
    <location>
        <position position="332"/>
    </location>
</feature>
<dbReference type="AlphaFoldDB" id="A0AAV5TCF4"/>
<reference evidence="2" key="1">
    <citation type="submission" date="2023-10" db="EMBL/GenBank/DDBJ databases">
        <title>Genome assembly of Pristionchus species.</title>
        <authorList>
            <person name="Yoshida K."/>
            <person name="Sommer R.J."/>
        </authorList>
    </citation>
    <scope>NUCLEOTIDE SEQUENCE</scope>
    <source>
        <strain evidence="2">RS0144</strain>
    </source>
</reference>
<gene>
    <name evidence="2" type="ORF">PENTCL1PPCAC_14187</name>
</gene>
<keyword evidence="1" id="KW-0732">Signal</keyword>
<evidence type="ECO:0000313" key="2">
    <source>
        <dbReference type="EMBL" id="GMS92012.1"/>
    </source>
</evidence>
<proteinExistence type="predicted"/>
<evidence type="ECO:0000313" key="3">
    <source>
        <dbReference type="Proteomes" id="UP001432027"/>
    </source>
</evidence>
<name>A0AAV5TCF4_9BILA</name>
<organism evidence="2 3">
    <name type="scientific">Pristionchus entomophagus</name>
    <dbReference type="NCBI Taxonomy" id="358040"/>
    <lineage>
        <taxon>Eukaryota</taxon>
        <taxon>Metazoa</taxon>
        <taxon>Ecdysozoa</taxon>
        <taxon>Nematoda</taxon>
        <taxon>Chromadorea</taxon>
        <taxon>Rhabditida</taxon>
        <taxon>Rhabditina</taxon>
        <taxon>Diplogasteromorpha</taxon>
        <taxon>Diplogasteroidea</taxon>
        <taxon>Neodiplogasteridae</taxon>
        <taxon>Pristionchus</taxon>
    </lineage>
</organism>
<feature type="signal peptide" evidence="1">
    <location>
        <begin position="1"/>
        <end position="19"/>
    </location>
</feature>
<dbReference type="EMBL" id="BTSX01000004">
    <property type="protein sequence ID" value="GMS92012.1"/>
    <property type="molecule type" value="Genomic_DNA"/>
</dbReference>
<comment type="caution">
    <text evidence="2">The sequence shown here is derived from an EMBL/GenBank/DDBJ whole genome shotgun (WGS) entry which is preliminary data.</text>
</comment>
<protein>
    <submittedName>
        <fullName evidence="2">Uncharacterized protein</fullName>
    </submittedName>
</protein>
<keyword evidence="3" id="KW-1185">Reference proteome</keyword>
<feature type="non-terminal residue" evidence="2">
    <location>
        <position position="1"/>
    </location>
</feature>
<evidence type="ECO:0000256" key="1">
    <source>
        <dbReference type="SAM" id="SignalP"/>
    </source>
</evidence>